<dbReference type="Gene3D" id="3.40.50.880">
    <property type="match status" value="1"/>
</dbReference>
<proteinExistence type="predicted"/>
<reference evidence="1 2" key="1">
    <citation type="submission" date="2018-09" db="EMBL/GenBank/DDBJ databases">
        <title>Comparative genomics of Leucobacter spp.</title>
        <authorList>
            <person name="Reis A.C."/>
            <person name="Kolvenbach B.A."/>
            <person name="Corvini P.F.X."/>
            <person name="Nunes O.C."/>
        </authorList>
    </citation>
    <scope>NUCLEOTIDE SEQUENCE [LARGE SCALE GENOMIC DNA]</scope>
    <source>
        <strain evidence="1 2">L-1</strain>
    </source>
</reference>
<dbReference type="Pfam" id="PF07722">
    <property type="entry name" value="Peptidase_C26"/>
    <property type="match status" value="1"/>
</dbReference>
<evidence type="ECO:0000313" key="1">
    <source>
        <dbReference type="EMBL" id="MBL3689779.1"/>
    </source>
</evidence>
<accession>A0ABS1SQI2</accession>
<dbReference type="GO" id="GO:0016787">
    <property type="term" value="F:hydrolase activity"/>
    <property type="evidence" value="ECO:0007669"/>
    <property type="project" value="UniProtKB-KW"/>
</dbReference>
<dbReference type="PANTHER" id="PTHR43235">
    <property type="entry name" value="GLUTAMINE AMIDOTRANSFERASE PB2B2.05-RELATED"/>
    <property type="match status" value="1"/>
</dbReference>
<dbReference type="InterPro" id="IPR011697">
    <property type="entry name" value="Peptidase_C26"/>
</dbReference>
<protein>
    <submittedName>
        <fullName evidence="1">Gamma-glutamyl-gamma-aminobutyrate hydrolase family protein</fullName>
    </submittedName>
</protein>
<dbReference type="Proteomes" id="UP001646141">
    <property type="component" value="Unassembled WGS sequence"/>
</dbReference>
<name>A0ABS1SQI2_9MICO</name>
<dbReference type="SUPFAM" id="SSF52317">
    <property type="entry name" value="Class I glutamine amidotransferase-like"/>
    <property type="match status" value="1"/>
</dbReference>
<keyword evidence="2" id="KW-1185">Reference proteome</keyword>
<dbReference type="CDD" id="cd01745">
    <property type="entry name" value="GATase1_2"/>
    <property type="match status" value="1"/>
</dbReference>
<dbReference type="InterPro" id="IPR044668">
    <property type="entry name" value="PuuD-like"/>
</dbReference>
<evidence type="ECO:0000313" key="2">
    <source>
        <dbReference type="Proteomes" id="UP001646141"/>
    </source>
</evidence>
<organism evidence="1 2">
    <name type="scientific">Leucobacter chromiireducens subsp. chromiireducens</name>
    <dbReference type="NCBI Taxonomy" id="660067"/>
    <lineage>
        <taxon>Bacteria</taxon>
        <taxon>Bacillati</taxon>
        <taxon>Actinomycetota</taxon>
        <taxon>Actinomycetes</taxon>
        <taxon>Micrococcales</taxon>
        <taxon>Microbacteriaceae</taxon>
        <taxon>Leucobacter</taxon>
    </lineage>
</organism>
<comment type="caution">
    <text evidence="1">The sequence shown here is derived from an EMBL/GenBank/DDBJ whole genome shotgun (WGS) entry which is preliminary data.</text>
</comment>
<dbReference type="PANTHER" id="PTHR43235:SF1">
    <property type="entry name" value="GLUTAMINE AMIDOTRANSFERASE PB2B2.05-RELATED"/>
    <property type="match status" value="1"/>
</dbReference>
<sequence length="327" mass="35068">MRTRATSPACPPRCARPLTCSSSRHSHAKSSETKWSITTRTPHASRLPPTTLRSPIGRGSVALNASKTPQQRGEHAPIIGITSYLEQAQTGVWDVRASFLPQVYIKAVTDAGGIVVVLPPQPASAEVAEAIVSRLDGIILSGGADIDPARYGQDAHDRTGAPRSDRDDFEAALLDAALAIELPFLGICRGAQLLNVERGGNLIQHLPDVVGDDRYQIGGGVFNPIDVEVDAGSRIAEVLGDDRGARAHLYHHQGIGEIGEGLTVTSRTADGIPESIELADHPFGIAVQWHPEENEQDRRLFAGLVSAARDYRTARSQTPDAEPREQS</sequence>
<keyword evidence="1" id="KW-0378">Hydrolase</keyword>
<dbReference type="InterPro" id="IPR029062">
    <property type="entry name" value="Class_I_gatase-like"/>
</dbReference>
<gene>
    <name evidence="1" type="ORF">D3226_07365</name>
</gene>
<dbReference type="EMBL" id="QYAD01000002">
    <property type="protein sequence ID" value="MBL3689779.1"/>
    <property type="molecule type" value="Genomic_DNA"/>
</dbReference>
<dbReference type="PROSITE" id="PS51273">
    <property type="entry name" value="GATASE_TYPE_1"/>
    <property type="match status" value="1"/>
</dbReference>